<keyword evidence="5" id="KW-1185">Reference proteome</keyword>
<dbReference type="EMBL" id="JBHUMM010000007">
    <property type="protein sequence ID" value="MFD2670851.1"/>
    <property type="molecule type" value="Genomic_DNA"/>
</dbReference>
<evidence type="ECO:0000313" key="4">
    <source>
        <dbReference type="EMBL" id="MFD2670851.1"/>
    </source>
</evidence>
<dbReference type="Proteomes" id="UP001597497">
    <property type="component" value="Unassembled WGS sequence"/>
</dbReference>
<evidence type="ECO:0000259" key="3">
    <source>
        <dbReference type="Pfam" id="PF01551"/>
    </source>
</evidence>
<keyword evidence="2" id="KW-1133">Transmembrane helix</keyword>
<evidence type="ECO:0000256" key="1">
    <source>
        <dbReference type="SAM" id="Coils"/>
    </source>
</evidence>
<comment type="caution">
    <text evidence="4">The sequence shown here is derived from an EMBL/GenBank/DDBJ whole genome shotgun (WGS) entry which is preliminary data.</text>
</comment>
<keyword evidence="1" id="KW-0175">Coiled coil</keyword>
<keyword evidence="2" id="KW-0472">Membrane</keyword>
<feature type="domain" description="M23ase beta-sheet core" evidence="3">
    <location>
        <begin position="233"/>
        <end position="328"/>
    </location>
</feature>
<keyword evidence="2" id="KW-0812">Transmembrane</keyword>
<dbReference type="InterPro" id="IPR016047">
    <property type="entry name" value="M23ase_b-sheet_dom"/>
</dbReference>
<gene>
    <name evidence="4" type="ORF">ACFSUC_04420</name>
</gene>
<proteinExistence type="predicted"/>
<feature type="coiled-coil region" evidence="1">
    <location>
        <begin position="175"/>
        <end position="206"/>
    </location>
</feature>
<evidence type="ECO:0000313" key="5">
    <source>
        <dbReference type="Proteomes" id="UP001597497"/>
    </source>
</evidence>
<name>A0ABW5R7W6_9BACL</name>
<evidence type="ECO:0000256" key="2">
    <source>
        <dbReference type="SAM" id="Phobius"/>
    </source>
</evidence>
<dbReference type="InterPro" id="IPR011055">
    <property type="entry name" value="Dup_hybrid_motif"/>
</dbReference>
<dbReference type="GO" id="GO:0016787">
    <property type="term" value="F:hydrolase activity"/>
    <property type="evidence" value="ECO:0007669"/>
    <property type="project" value="UniProtKB-KW"/>
</dbReference>
<dbReference type="PANTHER" id="PTHR21666:SF270">
    <property type="entry name" value="MUREIN HYDROLASE ACTIVATOR ENVC"/>
    <property type="match status" value="1"/>
</dbReference>
<dbReference type="InterPro" id="IPR050570">
    <property type="entry name" value="Cell_wall_metabolism_enzyme"/>
</dbReference>
<dbReference type="Gene3D" id="2.70.70.10">
    <property type="entry name" value="Glucose Permease (Domain IIA)"/>
    <property type="match status" value="1"/>
</dbReference>
<dbReference type="CDD" id="cd12797">
    <property type="entry name" value="M23_peptidase"/>
    <property type="match status" value="1"/>
</dbReference>
<feature type="transmembrane region" description="Helical" evidence="2">
    <location>
        <begin position="28"/>
        <end position="49"/>
    </location>
</feature>
<dbReference type="SUPFAM" id="SSF51261">
    <property type="entry name" value="Duplicated hybrid motif"/>
    <property type="match status" value="1"/>
</dbReference>
<organism evidence="4 5">
    <name type="scientific">Marinicrinis sediminis</name>
    <dbReference type="NCBI Taxonomy" id="1652465"/>
    <lineage>
        <taxon>Bacteria</taxon>
        <taxon>Bacillati</taxon>
        <taxon>Bacillota</taxon>
        <taxon>Bacilli</taxon>
        <taxon>Bacillales</taxon>
        <taxon>Paenibacillaceae</taxon>
    </lineage>
</organism>
<sequence>MSKPEWHHKFTFLFIPGANQSTRRLRFAAYWLFLFPLVLAVLILMLFVWQMDVHKRFTSTISFLRSEISSQEMQYADLKKEKDETIQQLEHDMLRLSEQTEQFMEQMEAVKQLEEELRNHAMLKGGKSSGLTILGEEASSATHPVQIQAAMTPQMPSRHLSTSWKEWTNVHYESLKQATEEASMLTTSLQDAKQQLDNQLKRLQATPSVWPTRTRRITSTYGYRKDPFTGVVRFHQGLDIDGEAGDPIYATANGVVEAAGYSSSQGHYIILSHGYGLQTTYMHLSSRLVKEGESVQKGSTIGKMGSTGRSTGTHLHYEVHQSGRIQNPAAYLP</sequence>
<dbReference type="PANTHER" id="PTHR21666">
    <property type="entry name" value="PEPTIDASE-RELATED"/>
    <property type="match status" value="1"/>
</dbReference>
<accession>A0ABW5R7W6</accession>
<dbReference type="EC" id="3.4.24.-" evidence="4"/>
<dbReference type="Pfam" id="PF01551">
    <property type="entry name" value="Peptidase_M23"/>
    <property type="match status" value="1"/>
</dbReference>
<feature type="coiled-coil region" evidence="1">
    <location>
        <begin position="61"/>
        <end position="116"/>
    </location>
</feature>
<dbReference type="RefSeq" id="WP_379928279.1">
    <property type="nucleotide sequence ID" value="NZ_JBHUMM010000007.1"/>
</dbReference>
<protein>
    <submittedName>
        <fullName evidence="4">M23 family metallopeptidase</fullName>
        <ecNumber evidence="4">3.4.24.-</ecNumber>
    </submittedName>
</protein>
<reference evidence="5" key="1">
    <citation type="journal article" date="2019" name="Int. J. Syst. Evol. Microbiol.">
        <title>The Global Catalogue of Microorganisms (GCM) 10K type strain sequencing project: providing services to taxonomists for standard genome sequencing and annotation.</title>
        <authorList>
            <consortium name="The Broad Institute Genomics Platform"/>
            <consortium name="The Broad Institute Genome Sequencing Center for Infectious Disease"/>
            <person name="Wu L."/>
            <person name="Ma J."/>
        </authorList>
    </citation>
    <scope>NUCLEOTIDE SEQUENCE [LARGE SCALE GENOMIC DNA]</scope>
    <source>
        <strain evidence="5">KCTC 33676</strain>
    </source>
</reference>
<keyword evidence="4" id="KW-0378">Hydrolase</keyword>